<dbReference type="PANTHER" id="PTHR43364">
    <property type="entry name" value="NADH-SPECIFIC METHYLGLYOXAL REDUCTASE-RELATED"/>
    <property type="match status" value="1"/>
</dbReference>
<dbReference type="Gene3D" id="3.20.20.100">
    <property type="entry name" value="NADP-dependent oxidoreductase domain"/>
    <property type="match status" value="1"/>
</dbReference>
<keyword evidence="4" id="KW-1185">Reference proteome</keyword>
<evidence type="ECO:0000259" key="2">
    <source>
        <dbReference type="Pfam" id="PF00248"/>
    </source>
</evidence>
<dbReference type="SUPFAM" id="SSF51430">
    <property type="entry name" value="NAD(P)-linked oxidoreductase"/>
    <property type="match status" value="1"/>
</dbReference>
<proteinExistence type="predicted"/>
<dbReference type="AlphaFoldDB" id="A0A5C3DTE1"/>
<dbReference type="CDD" id="cd19075">
    <property type="entry name" value="AKR_AKR7A1-5"/>
    <property type="match status" value="1"/>
</dbReference>
<dbReference type="Pfam" id="PF00248">
    <property type="entry name" value="Aldo_ket_red"/>
    <property type="match status" value="1"/>
</dbReference>
<reference evidence="3 4" key="1">
    <citation type="submission" date="2018-03" db="EMBL/GenBank/DDBJ databases">
        <authorList>
            <person name="Guldener U."/>
        </authorList>
    </citation>
    <scope>NUCLEOTIDE SEQUENCE [LARGE SCALE GENOMIC DNA]</scope>
    <source>
        <strain evidence="3 4">NBRC100155</strain>
    </source>
</reference>
<dbReference type="EMBL" id="OOIN01000001">
    <property type="protein sequence ID" value="SPO20416.1"/>
    <property type="molecule type" value="Genomic_DNA"/>
</dbReference>
<dbReference type="InterPro" id="IPR050523">
    <property type="entry name" value="AKR_Detox_Biosynth"/>
</dbReference>
<evidence type="ECO:0000313" key="3">
    <source>
        <dbReference type="EMBL" id="SPO20416.1"/>
    </source>
</evidence>
<gene>
    <name evidence="3" type="ORF">UTRI_00813_B</name>
</gene>
<dbReference type="GO" id="GO:0016491">
    <property type="term" value="F:oxidoreductase activity"/>
    <property type="evidence" value="ECO:0007669"/>
    <property type="project" value="UniProtKB-KW"/>
</dbReference>
<evidence type="ECO:0000256" key="1">
    <source>
        <dbReference type="ARBA" id="ARBA00023002"/>
    </source>
</evidence>
<keyword evidence="1" id="KW-0560">Oxidoreductase</keyword>
<dbReference type="PANTHER" id="PTHR43364:SF4">
    <property type="entry name" value="NAD(P)-LINKED OXIDOREDUCTASE SUPERFAMILY PROTEIN"/>
    <property type="match status" value="1"/>
</dbReference>
<protein>
    <submittedName>
        <fullName evidence="3">Related to aflatoxin aldehyde reductase</fullName>
    </submittedName>
</protein>
<sequence>MSSATAPTSQPKTNIKIVFGCMTFGAPGAEQSRVHDLDDCRAILDIFASHGHTELDTARMYGMGSSEDYLRQLGYTVPSSSHHFQIATKSFPSARNPNFPAKDKYTFEPADIHRAINDSLKTLGTESFDLFYLHSPDRQVDLEKTLEAVNEAHTAGKFRRFGISNYRADEVESIVSIADRHGWIKPSVYQGLYNAITRTAEAELFPVLRKHNISYYAYNPLGGGLFTGALSQTSAPESGSRFDPDRVQGQMYRKRYWNDHYFQALDLLRPAAEKHGLSMAEIALRWMMHHSELKRELGDAVIIGASSKNHIEGNLMDFEKGPLPKDVTEKVDAAWEIVRPNAPAYHH</sequence>
<name>A0A5C3DTE1_9BASI</name>
<feature type="domain" description="NADP-dependent oxidoreductase" evidence="2">
    <location>
        <begin position="16"/>
        <end position="336"/>
    </location>
</feature>
<evidence type="ECO:0000313" key="4">
    <source>
        <dbReference type="Proteomes" id="UP000324022"/>
    </source>
</evidence>
<dbReference type="InterPro" id="IPR023210">
    <property type="entry name" value="NADP_OxRdtase_dom"/>
</dbReference>
<accession>A0A5C3DTE1</accession>
<organism evidence="3 4">
    <name type="scientific">Ustilago trichophora</name>
    <dbReference type="NCBI Taxonomy" id="86804"/>
    <lineage>
        <taxon>Eukaryota</taxon>
        <taxon>Fungi</taxon>
        <taxon>Dikarya</taxon>
        <taxon>Basidiomycota</taxon>
        <taxon>Ustilaginomycotina</taxon>
        <taxon>Ustilaginomycetes</taxon>
        <taxon>Ustilaginales</taxon>
        <taxon>Ustilaginaceae</taxon>
        <taxon>Ustilago</taxon>
    </lineage>
</organism>
<dbReference type="Proteomes" id="UP000324022">
    <property type="component" value="Unassembled WGS sequence"/>
</dbReference>
<dbReference type="OrthoDB" id="2310150at2759"/>
<dbReference type="InterPro" id="IPR036812">
    <property type="entry name" value="NAD(P)_OxRdtase_dom_sf"/>
</dbReference>